<keyword evidence="4" id="KW-0067">ATP-binding</keyword>
<keyword evidence="5 7" id="KW-1133">Transmembrane helix</keyword>
<dbReference type="PANTHER" id="PTHR24221">
    <property type="entry name" value="ATP-BINDING CASSETTE SUB-FAMILY B"/>
    <property type="match status" value="1"/>
</dbReference>
<dbReference type="SUPFAM" id="SSF52540">
    <property type="entry name" value="P-loop containing nucleoside triphosphate hydrolases"/>
    <property type="match status" value="1"/>
</dbReference>
<sequence length="599" mass="68086">MEDQLKPQKGIQNPILYLFSKLWEYSRGNRRWVVVYFAMFLVGNIFFVLEPVAIGKVFNIIQQTGATQENLTKILILLGVFVFLRFAFWALHGPARVIENKNAFLVRANYKKYLLEGVMALPASWHTDHHSGDTIDRVEKGTTALADFAESSFIIIGQCMILLGSYIAMSLYNIHASYIILILVILNILIIRAYDKKLVPQWGKLNRAENRISEKIYDVISNITTVIILRIEKLLSKSIMMRIMHPFGLHIRNSKKNEMKWFLVSMVNVTGVFFVLGSYIFFSMQTGTVILAGTLFILFGYVDRVSNVFFEFAYYYGKLVRFKTKVQNAEELADEFEPKERSSQINLRKGWETLALQDFSFSYHSEDGANLHLDNISFEIHRGSKVALVGESGSGKTTILKVLRELYPPKSGQVLLDGQKLEKGLSSISSHISLIPQDPEIFKTTVLENITFGIPYPPELVEKYIAMANLKNVIERLPKGLSSSIVERGVNLSGGEKQRLALARGLLASKNKEIILLDEPTSSVDTANELEIFKNIFEDFKEKAIVASVHRLHLLPLFDQIYFFNKGKIVASGNFNELLQSSTEFASLWEKYQITLTVE</sequence>
<feature type="transmembrane region" description="Helical" evidence="7">
    <location>
        <begin position="175"/>
        <end position="194"/>
    </location>
</feature>
<dbReference type="GO" id="GO:0140359">
    <property type="term" value="F:ABC-type transporter activity"/>
    <property type="evidence" value="ECO:0007669"/>
    <property type="project" value="InterPro"/>
</dbReference>
<evidence type="ECO:0000313" key="10">
    <source>
        <dbReference type="EMBL" id="PIR88044.1"/>
    </source>
</evidence>
<feature type="transmembrane region" description="Helical" evidence="7">
    <location>
        <begin position="148"/>
        <end position="169"/>
    </location>
</feature>
<feature type="domain" description="ABC transmembrane type-1" evidence="9">
    <location>
        <begin position="34"/>
        <end position="321"/>
    </location>
</feature>
<evidence type="ECO:0008006" key="12">
    <source>
        <dbReference type="Google" id="ProtNLM"/>
    </source>
</evidence>
<dbReference type="Gene3D" id="3.40.50.300">
    <property type="entry name" value="P-loop containing nucleotide triphosphate hydrolases"/>
    <property type="match status" value="1"/>
</dbReference>
<evidence type="ECO:0000256" key="1">
    <source>
        <dbReference type="ARBA" id="ARBA00004651"/>
    </source>
</evidence>
<dbReference type="InterPro" id="IPR017871">
    <property type="entry name" value="ABC_transporter-like_CS"/>
</dbReference>
<feature type="transmembrane region" description="Helical" evidence="7">
    <location>
        <begin position="33"/>
        <end position="54"/>
    </location>
</feature>
<keyword evidence="2 7" id="KW-0812">Transmembrane</keyword>
<evidence type="ECO:0000256" key="2">
    <source>
        <dbReference type="ARBA" id="ARBA00022692"/>
    </source>
</evidence>
<dbReference type="InterPro" id="IPR036640">
    <property type="entry name" value="ABC1_TM_sf"/>
</dbReference>
<evidence type="ECO:0000313" key="11">
    <source>
        <dbReference type="Proteomes" id="UP000230903"/>
    </source>
</evidence>
<feature type="domain" description="ABC transporter" evidence="8">
    <location>
        <begin position="354"/>
        <end position="591"/>
    </location>
</feature>
<dbReference type="PANTHER" id="PTHR24221:SF654">
    <property type="entry name" value="ATP-BINDING CASSETTE SUB-FAMILY B MEMBER 6"/>
    <property type="match status" value="1"/>
</dbReference>
<dbReference type="SMART" id="SM00382">
    <property type="entry name" value="AAA"/>
    <property type="match status" value="1"/>
</dbReference>
<dbReference type="PROSITE" id="PS50929">
    <property type="entry name" value="ABC_TM1F"/>
    <property type="match status" value="1"/>
</dbReference>
<keyword evidence="3" id="KW-0547">Nucleotide-binding</keyword>
<dbReference type="Pfam" id="PF00664">
    <property type="entry name" value="ABC_membrane"/>
    <property type="match status" value="1"/>
</dbReference>
<evidence type="ECO:0000256" key="6">
    <source>
        <dbReference type="ARBA" id="ARBA00023136"/>
    </source>
</evidence>
<dbReference type="GO" id="GO:0005524">
    <property type="term" value="F:ATP binding"/>
    <property type="evidence" value="ECO:0007669"/>
    <property type="project" value="UniProtKB-KW"/>
</dbReference>
<name>A0A2H0UNQ6_9BACT</name>
<dbReference type="InterPro" id="IPR027417">
    <property type="entry name" value="P-loop_NTPase"/>
</dbReference>
<dbReference type="Proteomes" id="UP000230903">
    <property type="component" value="Unassembled WGS sequence"/>
</dbReference>
<feature type="transmembrane region" description="Helical" evidence="7">
    <location>
        <begin position="74"/>
        <end position="91"/>
    </location>
</feature>
<evidence type="ECO:0000256" key="5">
    <source>
        <dbReference type="ARBA" id="ARBA00022989"/>
    </source>
</evidence>
<dbReference type="SUPFAM" id="SSF90123">
    <property type="entry name" value="ABC transporter transmembrane region"/>
    <property type="match status" value="1"/>
</dbReference>
<evidence type="ECO:0000256" key="4">
    <source>
        <dbReference type="ARBA" id="ARBA00022840"/>
    </source>
</evidence>
<dbReference type="InterPro" id="IPR039421">
    <property type="entry name" value="Type_1_exporter"/>
</dbReference>
<proteinExistence type="predicted"/>
<evidence type="ECO:0000259" key="8">
    <source>
        <dbReference type="PROSITE" id="PS50893"/>
    </source>
</evidence>
<dbReference type="InterPro" id="IPR003593">
    <property type="entry name" value="AAA+_ATPase"/>
</dbReference>
<evidence type="ECO:0000256" key="3">
    <source>
        <dbReference type="ARBA" id="ARBA00022741"/>
    </source>
</evidence>
<dbReference type="GO" id="GO:0005886">
    <property type="term" value="C:plasma membrane"/>
    <property type="evidence" value="ECO:0007669"/>
    <property type="project" value="UniProtKB-SubCell"/>
</dbReference>
<dbReference type="GO" id="GO:0034040">
    <property type="term" value="F:ATPase-coupled lipid transmembrane transporter activity"/>
    <property type="evidence" value="ECO:0007669"/>
    <property type="project" value="TreeGrafter"/>
</dbReference>
<protein>
    <recommendedName>
        <fullName evidence="12">ABC transporter ATP-binding protein</fullName>
    </recommendedName>
</protein>
<organism evidence="10 11">
    <name type="scientific">Candidatus Harrisonbacteria bacterium CG10_big_fil_rev_8_21_14_0_10_45_28</name>
    <dbReference type="NCBI Taxonomy" id="1974586"/>
    <lineage>
        <taxon>Bacteria</taxon>
        <taxon>Candidatus Harrisoniibacteriota</taxon>
    </lineage>
</organism>
<comment type="subcellular location">
    <subcellularLocation>
        <location evidence="1">Cell membrane</location>
        <topology evidence="1">Multi-pass membrane protein</topology>
    </subcellularLocation>
</comment>
<dbReference type="InterPro" id="IPR003439">
    <property type="entry name" value="ABC_transporter-like_ATP-bd"/>
</dbReference>
<dbReference type="Gene3D" id="1.20.1560.10">
    <property type="entry name" value="ABC transporter type 1, transmembrane domain"/>
    <property type="match status" value="1"/>
</dbReference>
<feature type="transmembrane region" description="Helical" evidence="7">
    <location>
        <begin position="261"/>
        <end position="282"/>
    </location>
</feature>
<keyword evidence="6 7" id="KW-0472">Membrane</keyword>
<dbReference type="Pfam" id="PF00005">
    <property type="entry name" value="ABC_tran"/>
    <property type="match status" value="1"/>
</dbReference>
<reference evidence="11" key="1">
    <citation type="submission" date="2017-09" db="EMBL/GenBank/DDBJ databases">
        <title>Depth-based differentiation of microbial function through sediment-hosted aquifers and enrichment of novel symbionts in the deep terrestrial subsurface.</title>
        <authorList>
            <person name="Probst A.J."/>
            <person name="Ladd B."/>
            <person name="Jarett J.K."/>
            <person name="Geller-Mcgrath D.E."/>
            <person name="Sieber C.M.K."/>
            <person name="Emerson J.B."/>
            <person name="Anantharaman K."/>
            <person name="Thomas B.C."/>
            <person name="Malmstrom R."/>
            <person name="Stieglmeier M."/>
            <person name="Klingl A."/>
            <person name="Woyke T."/>
            <person name="Ryan C.M."/>
            <person name="Banfield J.F."/>
        </authorList>
    </citation>
    <scope>NUCLEOTIDE SEQUENCE [LARGE SCALE GENOMIC DNA]</scope>
</reference>
<gene>
    <name evidence="10" type="ORF">COU10_01285</name>
</gene>
<comment type="caution">
    <text evidence="10">The sequence shown here is derived from an EMBL/GenBank/DDBJ whole genome shotgun (WGS) entry which is preliminary data.</text>
</comment>
<dbReference type="AlphaFoldDB" id="A0A2H0UNQ6"/>
<evidence type="ECO:0000259" key="9">
    <source>
        <dbReference type="PROSITE" id="PS50929"/>
    </source>
</evidence>
<evidence type="ECO:0000256" key="7">
    <source>
        <dbReference type="SAM" id="Phobius"/>
    </source>
</evidence>
<dbReference type="GO" id="GO:0016887">
    <property type="term" value="F:ATP hydrolysis activity"/>
    <property type="evidence" value="ECO:0007669"/>
    <property type="project" value="InterPro"/>
</dbReference>
<dbReference type="PROSITE" id="PS00211">
    <property type="entry name" value="ABC_TRANSPORTER_1"/>
    <property type="match status" value="1"/>
</dbReference>
<dbReference type="InterPro" id="IPR011527">
    <property type="entry name" value="ABC1_TM_dom"/>
</dbReference>
<accession>A0A2H0UNQ6</accession>
<dbReference type="PROSITE" id="PS50893">
    <property type="entry name" value="ABC_TRANSPORTER_2"/>
    <property type="match status" value="1"/>
</dbReference>
<dbReference type="EMBL" id="PFBC01000019">
    <property type="protein sequence ID" value="PIR88044.1"/>
    <property type="molecule type" value="Genomic_DNA"/>
</dbReference>
<feature type="transmembrane region" description="Helical" evidence="7">
    <location>
        <begin position="288"/>
        <end position="316"/>
    </location>
</feature>